<dbReference type="RefSeq" id="WP_241368662.1">
    <property type="nucleotide sequence ID" value="NZ_JAKZFC010000001.1"/>
</dbReference>
<evidence type="ECO:0000256" key="6">
    <source>
        <dbReference type="ARBA" id="ARBA00022969"/>
    </source>
</evidence>
<evidence type="ECO:0000313" key="12">
    <source>
        <dbReference type="Proteomes" id="UP001316087"/>
    </source>
</evidence>
<feature type="domain" description="Cell wall hydrolase SleB" evidence="10">
    <location>
        <begin position="152"/>
        <end position="250"/>
    </location>
</feature>
<evidence type="ECO:0000256" key="2">
    <source>
        <dbReference type="ARBA" id="ARBA00018364"/>
    </source>
</evidence>
<keyword evidence="7" id="KW-0961">Cell wall biogenesis/degradation</keyword>
<evidence type="ECO:0000259" key="10">
    <source>
        <dbReference type="Pfam" id="PF07486"/>
    </source>
</evidence>
<dbReference type="Gene3D" id="1.10.10.2520">
    <property type="entry name" value="Cell wall hydrolase SleB, domain 1"/>
    <property type="match status" value="1"/>
</dbReference>
<accession>A0ABS9UA71</accession>
<proteinExistence type="inferred from homology"/>
<comment type="similarity">
    <text evidence="1">Belongs to the SleB family.</text>
</comment>
<evidence type="ECO:0000256" key="4">
    <source>
        <dbReference type="ARBA" id="ARBA00022729"/>
    </source>
</evidence>
<evidence type="ECO:0000256" key="3">
    <source>
        <dbReference type="ARBA" id="ARBA00022544"/>
    </source>
</evidence>
<keyword evidence="3" id="KW-0309">Germination</keyword>
<dbReference type="Pfam" id="PF07486">
    <property type="entry name" value="Hydrolase_2"/>
    <property type="match status" value="1"/>
</dbReference>
<dbReference type="SUPFAM" id="SSF47090">
    <property type="entry name" value="PGBD-like"/>
    <property type="match status" value="1"/>
</dbReference>
<keyword evidence="5" id="KW-0378">Hydrolase</keyword>
<dbReference type="InterPro" id="IPR014224">
    <property type="entry name" value="Spore_cortex_SleB"/>
</dbReference>
<dbReference type="InterPro" id="IPR002477">
    <property type="entry name" value="Peptidoglycan-bd-like"/>
</dbReference>
<dbReference type="InterPro" id="IPR036365">
    <property type="entry name" value="PGBD-like_sf"/>
</dbReference>
<sequence length="251" mass="27939">MLFVVVFAPTSLAFTNQEIQRGAFGDDVIELQARLQYIGFYHGELDGKFGYGTYWALRNFQEQYGLPIDGIAGQATKKKLANNSDYDEEYVKKQIRLGNRFTYYGGIPLDQQVKGGGGGGGSNSTTSMQLPPGYTEQELQILANAVYGEARGEPYEGQVAVAAVILNRLESPEFPDTISEIIFQPLAFTAVADGQIWLTPNERAKQAVLDAINGWDPSENALYYFNPKTATSKWIWTRQQIKQIGEHIFCV</sequence>
<keyword evidence="4" id="KW-0732">Signal</keyword>
<organism evidence="11 12">
    <name type="scientific">Solibacillus palustris</name>
    <dbReference type="NCBI Taxonomy" id="2908203"/>
    <lineage>
        <taxon>Bacteria</taxon>
        <taxon>Bacillati</taxon>
        <taxon>Bacillota</taxon>
        <taxon>Bacilli</taxon>
        <taxon>Bacillales</taxon>
        <taxon>Caryophanaceae</taxon>
        <taxon>Solibacillus</taxon>
    </lineage>
</organism>
<comment type="caution">
    <text evidence="11">The sequence shown here is derived from an EMBL/GenBank/DDBJ whole genome shotgun (WGS) entry which is preliminary data.</text>
</comment>
<dbReference type="InterPro" id="IPR036366">
    <property type="entry name" value="PGBDSf"/>
</dbReference>
<protein>
    <recommendedName>
        <fullName evidence="2 8">Spore cortex-lytic enzyme</fullName>
    </recommendedName>
</protein>
<evidence type="ECO:0000256" key="1">
    <source>
        <dbReference type="ARBA" id="ARBA00007010"/>
    </source>
</evidence>
<name>A0ABS9UA71_9BACL</name>
<dbReference type="InterPro" id="IPR011105">
    <property type="entry name" value="Cell_wall_hydrolase_SleB"/>
</dbReference>
<evidence type="ECO:0000313" key="11">
    <source>
        <dbReference type="EMBL" id="MCH7321216.1"/>
    </source>
</evidence>
<evidence type="ECO:0000259" key="9">
    <source>
        <dbReference type="Pfam" id="PF01471"/>
    </source>
</evidence>
<dbReference type="EMBL" id="JAKZFC010000001">
    <property type="protein sequence ID" value="MCH7321216.1"/>
    <property type="molecule type" value="Genomic_DNA"/>
</dbReference>
<reference evidence="11 12" key="1">
    <citation type="submission" date="2022-03" db="EMBL/GenBank/DDBJ databases">
        <authorList>
            <person name="Jo J.-H."/>
            <person name="Im W.-T."/>
        </authorList>
    </citation>
    <scope>NUCLEOTIDE SEQUENCE [LARGE SCALE GENOMIC DNA]</scope>
    <source>
        <strain evidence="11 12">MA9</strain>
    </source>
</reference>
<dbReference type="Gene3D" id="6.20.240.60">
    <property type="match status" value="1"/>
</dbReference>
<gene>
    <name evidence="11" type="primary">sleB</name>
    <name evidence="11" type="ORF">LZ480_04860</name>
</gene>
<keyword evidence="6" id="KW-0749">Sporulation</keyword>
<keyword evidence="12" id="KW-1185">Reference proteome</keyword>
<evidence type="ECO:0000256" key="7">
    <source>
        <dbReference type="ARBA" id="ARBA00023316"/>
    </source>
</evidence>
<dbReference type="Proteomes" id="UP001316087">
    <property type="component" value="Unassembled WGS sequence"/>
</dbReference>
<evidence type="ECO:0000256" key="5">
    <source>
        <dbReference type="ARBA" id="ARBA00022801"/>
    </source>
</evidence>
<dbReference type="InterPro" id="IPR042047">
    <property type="entry name" value="SleB_dom1"/>
</dbReference>
<feature type="domain" description="Peptidoglycan binding-like" evidence="9">
    <location>
        <begin position="25"/>
        <end position="80"/>
    </location>
</feature>
<dbReference type="Gene3D" id="1.10.101.10">
    <property type="entry name" value="PGBD-like superfamily/PGBD"/>
    <property type="match status" value="1"/>
</dbReference>
<evidence type="ECO:0000256" key="8">
    <source>
        <dbReference type="NCBIfam" id="TIGR02869"/>
    </source>
</evidence>
<dbReference type="NCBIfam" id="TIGR02869">
    <property type="entry name" value="spore_SleB"/>
    <property type="match status" value="1"/>
</dbReference>
<dbReference type="Pfam" id="PF01471">
    <property type="entry name" value="PG_binding_1"/>
    <property type="match status" value="1"/>
</dbReference>